<keyword evidence="1" id="KW-0694">RNA-binding</keyword>
<dbReference type="OrthoDB" id="9811381at2"/>
<proteinExistence type="predicted"/>
<evidence type="ECO:0000313" key="3">
    <source>
        <dbReference type="EMBL" id="RDB31670.1"/>
    </source>
</evidence>
<name>A0A369KDY8_9BACT</name>
<dbReference type="Proteomes" id="UP000253816">
    <property type="component" value="Unassembled WGS sequence"/>
</dbReference>
<evidence type="ECO:0000313" key="4">
    <source>
        <dbReference type="Proteomes" id="UP000253816"/>
    </source>
</evidence>
<dbReference type="Gene3D" id="1.10.940.10">
    <property type="entry name" value="NusB-like"/>
    <property type="match status" value="1"/>
</dbReference>
<dbReference type="InterPro" id="IPR035926">
    <property type="entry name" value="NusB-like_sf"/>
</dbReference>
<dbReference type="InterPro" id="IPR006027">
    <property type="entry name" value="NusB_RsmB_TIM44"/>
</dbReference>
<protein>
    <recommendedName>
        <fullName evidence="2">NusB/RsmB/TIM44 domain-containing protein</fullName>
    </recommendedName>
</protein>
<dbReference type="GO" id="GO:0003723">
    <property type="term" value="F:RNA binding"/>
    <property type="evidence" value="ECO:0007669"/>
    <property type="project" value="UniProtKB-KW"/>
</dbReference>
<accession>A0A369KDY8</accession>
<dbReference type="AlphaFoldDB" id="A0A369KDY8"/>
<feature type="domain" description="NusB/RsmB/TIM44" evidence="2">
    <location>
        <begin position="39"/>
        <end position="128"/>
    </location>
</feature>
<organism evidence="3 4">
    <name type="scientific">Candidatus Similichlamydia laticola</name>
    <dbReference type="NCBI Taxonomy" id="2170265"/>
    <lineage>
        <taxon>Bacteria</taxon>
        <taxon>Pseudomonadati</taxon>
        <taxon>Chlamydiota</taxon>
        <taxon>Chlamydiia</taxon>
        <taxon>Parachlamydiales</taxon>
        <taxon>Candidatus Parilichlamydiaceae</taxon>
        <taxon>Candidatus Similichlamydia</taxon>
    </lineage>
</organism>
<dbReference type="SUPFAM" id="SSF48013">
    <property type="entry name" value="NusB-like"/>
    <property type="match status" value="1"/>
</dbReference>
<dbReference type="RefSeq" id="WP_114544153.1">
    <property type="nucleotide sequence ID" value="NZ_QQBG01000009.1"/>
</dbReference>
<dbReference type="Pfam" id="PF01029">
    <property type="entry name" value="NusB"/>
    <property type="match status" value="1"/>
</dbReference>
<dbReference type="GO" id="GO:0006355">
    <property type="term" value="P:regulation of DNA-templated transcription"/>
    <property type="evidence" value="ECO:0007669"/>
    <property type="project" value="InterPro"/>
</dbReference>
<dbReference type="EMBL" id="QQBG01000009">
    <property type="protein sequence ID" value="RDB31670.1"/>
    <property type="molecule type" value="Genomic_DNA"/>
</dbReference>
<comment type="caution">
    <text evidence="3">The sequence shown here is derived from an EMBL/GenBank/DDBJ whole genome shotgun (WGS) entry which is preliminary data.</text>
</comment>
<evidence type="ECO:0000259" key="2">
    <source>
        <dbReference type="Pfam" id="PF01029"/>
    </source>
</evidence>
<gene>
    <name evidence="3" type="ORF">HAT2_00178</name>
</gene>
<sequence>MPASFAQRREALFLLVHAAVWGPQDEKYLVDLIAEQLRIPVRDVRDNVETACRLAQKIDEIDGMIRSSSLSRWESIGYTEKTILRIILFEKLYGNSLVDPILLSEASRLAKKFTGQQSAAFIHGILFRLFESIEKKEGEPAADASES</sequence>
<keyword evidence="4" id="KW-1185">Reference proteome</keyword>
<reference evidence="3 4" key="1">
    <citation type="submission" date="2018-07" db="EMBL/GenBank/DDBJ databases">
        <title>Comparative genomics of the Candidatus Parilichlamydiaceae reveals evidence of convergent evolution and genome reduction in the phylum Chlamydiae.</title>
        <authorList>
            <person name="Taylor-Brown A."/>
            <person name="Polkinghorne A."/>
        </authorList>
    </citation>
    <scope>NUCLEOTIDE SEQUENCE [LARGE SCALE GENOMIC DNA]</scope>
    <source>
        <strain evidence="3 4">Hat2</strain>
    </source>
</reference>
<evidence type="ECO:0000256" key="1">
    <source>
        <dbReference type="ARBA" id="ARBA00022884"/>
    </source>
</evidence>